<evidence type="ECO:0000256" key="3">
    <source>
        <dbReference type="ARBA" id="ARBA00023163"/>
    </source>
</evidence>
<keyword evidence="1" id="KW-0805">Transcription regulation</keyword>
<evidence type="ECO:0000259" key="5">
    <source>
        <dbReference type="PROSITE" id="PS01124"/>
    </source>
</evidence>
<dbReference type="PANTHER" id="PTHR43280">
    <property type="entry name" value="ARAC-FAMILY TRANSCRIPTIONAL REGULATOR"/>
    <property type="match status" value="1"/>
</dbReference>
<evidence type="ECO:0000256" key="4">
    <source>
        <dbReference type="SAM" id="MobiDB-lite"/>
    </source>
</evidence>
<dbReference type="InterPro" id="IPR018060">
    <property type="entry name" value="HTH_AraC"/>
</dbReference>
<organism evidence="6 7">
    <name type="scientific">Paenibacillus gansuensis</name>
    <dbReference type="NCBI Taxonomy" id="306542"/>
    <lineage>
        <taxon>Bacteria</taxon>
        <taxon>Bacillati</taxon>
        <taxon>Bacillota</taxon>
        <taxon>Bacilli</taxon>
        <taxon>Bacillales</taxon>
        <taxon>Paenibacillaceae</taxon>
        <taxon>Paenibacillus</taxon>
    </lineage>
</organism>
<proteinExistence type="predicted"/>
<sequence length="298" mass="33963">MDKQPRHSEELAAQPASRPDAASAVPEQAEPTLEYVHPPYITLAHTFNAPAEWKLEPRAFKQYQFQYVVDGAAEYIIEGQRYITRRGDLICHAPNELHSVSTIPGERYVCLSLLFHFGNIDYPLDTFIGSGHLIGNFDGHPVEQKLSQLVANYHQSGLHHRVLCQGLLLQIFYELAKRREELNPQTGIQRKNASNLVLIKNYLLNHYAEPVKHTDLEEVSGMSRNYIITKFKETFGMTPFEYLAWIRVERAKELAVQTNLTVTEIAERVGYADVHTFGRMFKQKTGMSLSQFSASIVT</sequence>
<dbReference type="PROSITE" id="PS00041">
    <property type="entry name" value="HTH_ARAC_FAMILY_1"/>
    <property type="match status" value="1"/>
</dbReference>
<dbReference type="SMART" id="SM00342">
    <property type="entry name" value="HTH_ARAC"/>
    <property type="match status" value="1"/>
</dbReference>
<dbReference type="Gene3D" id="1.10.10.60">
    <property type="entry name" value="Homeodomain-like"/>
    <property type="match status" value="2"/>
</dbReference>
<name>A0ABW5PE11_9BACL</name>
<dbReference type="Pfam" id="PF12833">
    <property type="entry name" value="HTH_18"/>
    <property type="match status" value="1"/>
</dbReference>
<dbReference type="PROSITE" id="PS01124">
    <property type="entry name" value="HTH_ARAC_FAMILY_2"/>
    <property type="match status" value="1"/>
</dbReference>
<evidence type="ECO:0000256" key="1">
    <source>
        <dbReference type="ARBA" id="ARBA00023015"/>
    </source>
</evidence>
<dbReference type="Pfam" id="PF02311">
    <property type="entry name" value="AraC_binding"/>
    <property type="match status" value="1"/>
</dbReference>
<dbReference type="InterPro" id="IPR014710">
    <property type="entry name" value="RmlC-like_jellyroll"/>
</dbReference>
<dbReference type="EMBL" id="JBHUME010000008">
    <property type="protein sequence ID" value="MFD2613607.1"/>
    <property type="molecule type" value="Genomic_DNA"/>
</dbReference>
<dbReference type="Gene3D" id="2.60.120.10">
    <property type="entry name" value="Jelly Rolls"/>
    <property type="match status" value="1"/>
</dbReference>
<feature type="compositionally biased region" description="Basic and acidic residues" evidence="4">
    <location>
        <begin position="1"/>
        <end position="10"/>
    </location>
</feature>
<keyword evidence="3" id="KW-0804">Transcription</keyword>
<keyword evidence="2" id="KW-0238">DNA-binding</keyword>
<dbReference type="InterPro" id="IPR009057">
    <property type="entry name" value="Homeodomain-like_sf"/>
</dbReference>
<dbReference type="InterPro" id="IPR003313">
    <property type="entry name" value="AraC-bd"/>
</dbReference>
<dbReference type="SUPFAM" id="SSF51215">
    <property type="entry name" value="Regulatory protein AraC"/>
    <property type="match status" value="1"/>
</dbReference>
<evidence type="ECO:0000313" key="7">
    <source>
        <dbReference type="Proteomes" id="UP001597541"/>
    </source>
</evidence>
<comment type="caution">
    <text evidence="6">The sequence shown here is derived from an EMBL/GenBank/DDBJ whole genome shotgun (WGS) entry which is preliminary data.</text>
</comment>
<dbReference type="RefSeq" id="WP_377603633.1">
    <property type="nucleotide sequence ID" value="NZ_JBHUME010000008.1"/>
</dbReference>
<feature type="domain" description="HTH araC/xylS-type" evidence="5">
    <location>
        <begin position="197"/>
        <end position="295"/>
    </location>
</feature>
<feature type="region of interest" description="Disordered" evidence="4">
    <location>
        <begin position="1"/>
        <end position="27"/>
    </location>
</feature>
<reference evidence="7" key="1">
    <citation type="journal article" date="2019" name="Int. J. Syst. Evol. Microbiol.">
        <title>The Global Catalogue of Microorganisms (GCM) 10K type strain sequencing project: providing services to taxonomists for standard genome sequencing and annotation.</title>
        <authorList>
            <consortium name="The Broad Institute Genomics Platform"/>
            <consortium name="The Broad Institute Genome Sequencing Center for Infectious Disease"/>
            <person name="Wu L."/>
            <person name="Ma J."/>
        </authorList>
    </citation>
    <scope>NUCLEOTIDE SEQUENCE [LARGE SCALE GENOMIC DNA]</scope>
    <source>
        <strain evidence="7">KCTC 3950</strain>
    </source>
</reference>
<dbReference type="InterPro" id="IPR037923">
    <property type="entry name" value="HTH-like"/>
</dbReference>
<gene>
    <name evidence="6" type="ORF">ACFSUF_14335</name>
</gene>
<dbReference type="CDD" id="cd02208">
    <property type="entry name" value="cupin_RmlC-like"/>
    <property type="match status" value="1"/>
</dbReference>
<dbReference type="Proteomes" id="UP001597541">
    <property type="component" value="Unassembled WGS sequence"/>
</dbReference>
<dbReference type="SUPFAM" id="SSF46689">
    <property type="entry name" value="Homeodomain-like"/>
    <property type="match status" value="2"/>
</dbReference>
<accession>A0ABW5PE11</accession>
<dbReference type="PANTHER" id="PTHR43280:SF2">
    <property type="entry name" value="HTH-TYPE TRANSCRIPTIONAL REGULATOR EXSA"/>
    <property type="match status" value="1"/>
</dbReference>
<evidence type="ECO:0000313" key="6">
    <source>
        <dbReference type="EMBL" id="MFD2613607.1"/>
    </source>
</evidence>
<keyword evidence="7" id="KW-1185">Reference proteome</keyword>
<evidence type="ECO:0000256" key="2">
    <source>
        <dbReference type="ARBA" id="ARBA00023125"/>
    </source>
</evidence>
<protein>
    <submittedName>
        <fullName evidence="6">AraC family transcriptional regulator</fullName>
    </submittedName>
</protein>
<dbReference type="InterPro" id="IPR018062">
    <property type="entry name" value="HTH_AraC-typ_CS"/>
</dbReference>